<evidence type="ECO:0000256" key="2">
    <source>
        <dbReference type="SAM" id="Phobius"/>
    </source>
</evidence>
<dbReference type="InterPro" id="IPR005302">
    <property type="entry name" value="MoCF_Sase_C"/>
</dbReference>
<keyword evidence="2" id="KW-0812">Transmembrane</keyword>
<comment type="caution">
    <text evidence="4">The sequence shown here is derived from an EMBL/GenBank/DDBJ whole genome shotgun (WGS) entry which is preliminary data.</text>
</comment>
<feature type="transmembrane region" description="Helical" evidence="2">
    <location>
        <begin position="12"/>
        <end position="37"/>
    </location>
</feature>
<feature type="domain" description="MOSC" evidence="3">
    <location>
        <begin position="277"/>
        <end position="447"/>
    </location>
</feature>
<gene>
    <name evidence="4" type="ORF">B0H66DRAFT_239641</name>
</gene>
<dbReference type="PANTHER" id="PTHR14237:SF23">
    <property type="entry name" value="MOSC DOMAIN PROTEIN (AFU_ORTHOLOGUE AFUA_7G05900)"/>
    <property type="match status" value="1"/>
</dbReference>
<dbReference type="GO" id="GO:0030151">
    <property type="term" value="F:molybdenum ion binding"/>
    <property type="evidence" value="ECO:0007669"/>
    <property type="project" value="InterPro"/>
</dbReference>
<dbReference type="Pfam" id="PF03476">
    <property type="entry name" value="MOSC_N"/>
    <property type="match status" value="1"/>
</dbReference>
<sequence>MDEKGSVLRSGPAVDAGGIFLVLLTILVFFLPIFIFFPPTRPSCTEAILQTHSRAGLDPSESGLGSGPSSGSGPGSKPASAQDGPGKIRSIFIYPVKSCKGIELKRSKVLPAGLKFDRLFTFAQLKSPFPVRLDASDAERTQHEWEFITQRQFPLLATVQVDLYLPDIVKSSAQQVKSSDAFLVLRFPWRKDGLRGTLGWISAKLTRGRHALPEKEILLPVTFPPEDEIRERGYTFEQVRIWRDTITALSMETELPRELRLYLGVSNRLGIFRIDPARLRQVHRCAPTKADAGYQPVTGFQDAYPLHLLNLASVRDLDAKIEKDNNLKVLDPRRFRANIIVDGVDAYEEESWKTICFKPGPKTSRREKSRFHVSCRTVRCKLPNVNPDNGYRHPVEPDKSLRKFREVDEGAKGKGCLGMQLTPLFDKVKTADDMESWVEVGMSVEVLGKGSHTYIVQ</sequence>
<feature type="compositionally biased region" description="Gly residues" evidence="1">
    <location>
        <begin position="64"/>
        <end position="74"/>
    </location>
</feature>
<evidence type="ECO:0000313" key="5">
    <source>
        <dbReference type="Proteomes" id="UP001283341"/>
    </source>
</evidence>
<evidence type="ECO:0000259" key="3">
    <source>
        <dbReference type="PROSITE" id="PS51340"/>
    </source>
</evidence>
<accession>A0AAE0M3Y2</accession>
<dbReference type="SUPFAM" id="SSF50800">
    <property type="entry name" value="PK beta-barrel domain-like"/>
    <property type="match status" value="1"/>
</dbReference>
<dbReference type="GO" id="GO:0030170">
    <property type="term" value="F:pyridoxal phosphate binding"/>
    <property type="evidence" value="ECO:0007669"/>
    <property type="project" value="InterPro"/>
</dbReference>
<dbReference type="GO" id="GO:0003824">
    <property type="term" value="F:catalytic activity"/>
    <property type="evidence" value="ECO:0007669"/>
    <property type="project" value="InterPro"/>
</dbReference>
<dbReference type="EMBL" id="JAUEDM010000004">
    <property type="protein sequence ID" value="KAK3318481.1"/>
    <property type="molecule type" value="Genomic_DNA"/>
</dbReference>
<evidence type="ECO:0000313" key="4">
    <source>
        <dbReference type="EMBL" id="KAK3318481.1"/>
    </source>
</evidence>
<keyword evidence="2" id="KW-0472">Membrane</keyword>
<dbReference type="InterPro" id="IPR005303">
    <property type="entry name" value="MOCOS_middle"/>
</dbReference>
<keyword evidence="2" id="KW-1133">Transmembrane helix</keyword>
<dbReference type="PANTHER" id="PTHR14237">
    <property type="entry name" value="MOLYBDOPTERIN COFACTOR SULFURASE MOSC"/>
    <property type="match status" value="1"/>
</dbReference>
<evidence type="ECO:0000256" key="1">
    <source>
        <dbReference type="SAM" id="MobiDB-lite"/>
    </source>
</evidence>
<feature type="region of interest" description="Disordered" evidence="1">
    <location>
        <begin position="55"/>
        <end position="84"/>
    </location>
</feature>
<reference evidence="4" key="1">
    <citation type="journal article" date="2023" name="Mol. Phylogenet. Evol.">
        <title>Genome-scale phylogeny and comparative genomics of the fungal order Sordariales.</title>
        <authorList>
            <person name="Hensen N."/>
            <person name="Bonometti L."/>
            <person name="Westerberg I."/>
            <person name="Brannstrom I.O."/>
            <person name="Guillou S."/>
            <person name="Cros-Aarteil S."/>
            <person name="Calhoun S."/>
            <person name="Haridas S."/>
            <person name="Kuo A."/>
            <person name="Mondo S."/>
            <person name="Pangilinan J."/>
            <person name="Riley R."/>
            <person name="LaButti K."/>
            <person name="Andreopoulos B."/>
            <person name="Lipzen A."/>
            <person name="Chen C."/>
            <person name="Yan M."/>
            <person name="Daum C."/>
            <person name="Ng V."/>
            <person name="Clum A."/>
            <person name="Steindorff A."/>
            <person name="Ohm R.A."/>
            <person name="Martin F."/>
            <person name="Silar P."/>
            <person name="Natvig D.O."/>
            <person name="Lalanne C."/>
            <person name="Gautier V."/>
            <person name="Ament-Velasquez S.L."/>
            <person name="Kruys A."/>
            <person name="Hutchinson M.I."/>
            <person name="Powell A.J."/>
            <person name="Barry K."/>
            <person name="Miller A.N."/>
            <person name="Grigoriev I.V."/>
            <person name="Debuchy R."/>
            <person name="Gladieux P."/>
            <person name="Hiltunen Thoren M."/>
            <person name="Johannesson H."/>
        </authorList>
    </citation>
    <scope>NUCLEOTIDE SEQUENCE</scope>
    <source>
        <strain evidence="4">CBS 118394</strain>
    </source>
</reference>
<organism evidence="4 5">
    <name type="scientific">Apodospora peruviana</name>
    <dbReference type="NCBI Taxonomy" id="516989"/>
    <lineage>
        <taxon>Eukaryota</taxon>
        <taxon>Fungi</taxon>
        <taxon>Dikarya</taxon>
        <taxon>Ascomycota</taxon>
        <taxon>Pezizomycotina</taxon>
        <taxon>Sordariomycetes</taxon>
        <taxon>Sordariomycetidae</taxon>
        <taxon>Sordariales</taxon>
        <taxon>Lasiosphaeriaceae</taxon>
        <taxon>Apodospora</taxon>
    </lineage>
</organism>
<reference evidence="4" key="2">
    <citation type="submission" date="2023-06" db="EMBL/GenBank/DDBJ databases">
        <authorList>
            <consortium name="Lawrence Berkeley National Laboratory"/>
            <person name="Haridas S."/>
            <person name="Hensen N."/>
            <person name="Bonometti L."/>
            <person name="Westerberg I."/>
            <person name="Brannstrom I.O."/>
            <person name="Guillou S."/>
            <person name="Cros-Aarteil S."/>
            <person name="Calhoun S."/>
            <person name="Kuo A."/>
            <person name="Mondo S."/>
            <person name="Pangilinan J."/>
            <person name="Riley R."/>
            <person name="Labutti K."/>
            <person name="Andreopoulos B."/>
            <person name="Lipzen A."/>
            <person name="Chen C."/>
            <person name="Yanf M."/>
            <person name="Daum C."/>
            <person name="Ng V."/>
            <person name="Clum A."/>
            <person name="Steindorff A."/>
            <person name="Ohm R."/>
            <person name="Martin F."/>
            <person name="Silar P."/>
            <person name="Natvig D."/>
            <person name="Lalanne C."/>
            <person name="Gautier V."/>
            <person name="Ament-Velasquez S.L."/>
            <person name="Kruys A."/>
            <person name="Hutchinson M.I."/>
            <person name="Powell A.J."/>
            <person name="Barry K."/>
            <person name="Miller A.N."/>
            <person name="Grigoriev I.V."/>
            <person name="Debuchy R."/>
            <person name="Gladieux P."/>
            <person name="Thoren M.H."/>
            <person name="Johannesson H."/>
        </authorList>
    </citation>
    <scope>NUCLEOTIDE SEQUENCE</scope>
    <source>
        <strain evidence="4">CBS 118394</strain>
    </source>
</reference>
<protein>
    <submittedName>
        <fullName evidence="4">Molybdenum ion binding protein</fullName>
    </submittedName>
</protein>
<dbReference type="InterPro" id="IPR011037">
    <property type="entry name" value="Pyrv_Knase-like_insert_dom_sf"/>
</dbReference>
<dbReference type="Pfam" id="PF03473">
    <property type="entry name" value="MOSC"/>
    <property type="match status" value="1"/>
</dbReference>
<proteinExistence type="predicted"/>
<dbReference type="AlphaFoldDB" id="A0AAE0M3Y2"/>
<name>A0AAE0M3Y2_9PEZI</name>
<keyword evidence="5" id="KW-1185">Reference proteome</keyword>
<dbReference type="Proteomes" id="UP001283341">
    <property type="component" value="Unassembled WGS sequence"/>
</dbReference>
<dbReference type="PROSITE" id="PS51340">
    <property type="entry name" value="MOSC"/>
    <property type="match status" value="1"/>
</dbReference>